<evidence type="ECO:0000256" key="17">
    <source>
        <dbReference type="RuleBase" id="RU003750"/>
    </source>
</evidence>
<dbReference type="PANTHER" id="PTHR14269:SF62">
    <property type="entry name" value="CDP-DIACYLGLYCEROL--GLYCEROL-3-PHOSPHATE 3-PHOSPHATIDYLTRANSFERASE 1, CHLOROPLASTIC"/>
    <property type="match status" value="1"/>
</dbReference>
<reference evidence="19 20" key="2">
    <citation type="journal article" date="2011" name="Stand. Genomic Sci.">
        <title>Complete genome sequence of Mahella australiensis type strain (50-1 BON).</title>
        <authorList>
            <person name="Sikorski J."/>
            <person name="Teshima H."/>
            <person name="Nolan M."/>
            <person name="Lucas S."/>
            <person name="Hammon N."/>
            <person name="Deshpande S."/>
            <person name="Cheng J.F."/>
            <person name="Pitluck S."/>
            <person name="Liolios K."/>
            <person name="Pagani I."/>
            <person name="Ivanova N."/>
            <person name="Huntemann M."/>
            <person name="Mavromatis K."/>
            <person name="Ovchinikova G."/>
            <person name="Pati A."/>
            <person name="Tapia R."/>
            <person name="Han C."/>
            <person name="Goodwin L."/>
            <person name="Chen A."/>
            <person name="Palaniappan K."/>
            <person name="Land M."/>
            <person name="Hauser L."/>
            <person name="Ngatchou-Djao O.D."/>
            <person name="Rohde M."/>
            <person name="Pukall R."/>
            <person name="Spring S."/>
            <person name="Abt B."/>
            <person name="Goker M."/>
            <person name="Detter J.C."/>
            <person name="Woyke T."/>
            <person name="Bristow J."/>
            <person name="Markowitz V."/>
            <person name="Hugenholtz P."/>
            <person name="Eisen J.A."/>
            <person name="Kyrpides N.C."/>
            <person name="Klenk H.P."/>
            <person name="Lapidus A."/>
        </authorList>
    </citation>
    <scope>NUCLEOTIDE SEQUENCE [LARGE SCALE GENOMIC DNA]</scope>
    <source>
        <strain evidence="20">DSM 15567 / CIP 107919 / 50-1 BON</strain>
    </source>
</reference>
<keyword evidence="20" id="KW-1185">Reference proteome</keyword>
<keyword evidence="9 18" id="KW-0812">Transmembrane</keyword>
<dbReference type="InterPro" id="IPR050324">
    <property type="entry name" value="CDP-alcohol_PTase-I"/>
</dbReference>
<dbReference type="InterPro" id="IPR048254">
    <property type="entry name" value="CDP_ALCOHOL_P_TRANSF_CS"/>
</dbReference>
<dbReference type="RefSeq" id="WP_013781300.1">
    <property type="nucleotide sequence ID" value="NC_015520.1"/>
</dbReference>
<dbReference type="InterPro" id="IPR004570">
    <property type="entry name" value="Phosphatidylglycerol_P_synth"/>
</dbReference>
<protein>
    <recommendedName>
        <fullName evidence="6">CDP-diacylglycerol--glycerol-3-phosphate 3-phosphatidyltransferase</fullName>
        <ecNumber evidence="5">2.7.8.5</ecNumber>
    </recommendedName>
    <alternativeName>
        <fullName evidence="15">Phosphatidylglycerophosphate synthase</fullName>
    </alternativeName>
</protein>
<comment type="subcellular location">
    <subcellularLocation>
        <location evidence="2">Membrane</location>
        <topology evidence="2">Multi-pass membrane protein</topology>
    </subcellularLocation>
</comment>
<comment type="pathway">
    <text evidence="3">Phospholipid metabolism; phosphatidylglycerol biosynthesis; phosphatidylglycerol from CDP-diacylglycerol: step 1/2.</text>
</comment>
<dbReference type="GO" id="GO:0006655">
    <property type="term" value="P:phosphatidylglycerol biosynthetic process"/>
    <property type="evidence" value="ECO:0007669"/>
    <property type="project" value="UniProtKB-UniPathway"/>
</dbReference>
<dbReference type="InterPro" id="IPR000462">
    <property type="entry name" value="CDP-OH_P_trans"/>
</dbReference>
<feature type="transmembrane region" description="Helical" evidence="18">
    <location>
        <begin position="71"/>
        <end position="96"/>
    </location>
</feature>
<dbReference type="eggNOG" id="COG0558">
    <property type="taxonomic scope" value="Bacteria"/>
</dbReference>
<dbReference type="Pfam" id="PF01066">
    <property type="entry name" value="CDP-OH_P_transf"/>
    <property type="match status" value="1"/>
</dbReference>
<organism evidence="19 20">
    <name type="scientific">Mahella australiensis (strain DSM 15567 / CIP 107919 / 50-1 BON)</name>
    <dbReference type="NCBI Taxonomy" id="697281"/>
    <lineage>
        <taxon>Bacteria</taxon>
        <taxon>Bacillati</taxon>
        <taxon>Bacillota</taxon>
        <taxon>Clostridia</taxon>
        <taxon>Thermoanaerobacterales</taxon>
        <taxon>Thermoanaerobacterales Family IV. Incertae Sedis</taxon>
        <taxon>Mahella</taxon>
    </lineage>
</organism>
<evidence type="ECO:0000256" key="18">
    <source>
        <dbReference type="SAM" id="Phobius"/>
    </source>
</evidence>
<dbReference type="STRING" id="697281.Mahau_1691"/>
<evidence type="ECO:0000256" key="7">
    <source>
        <dbReference type="ARBA" id="ARBA00022516"/>
    </source>
</evidence>
<evidence type="ECO:0000256" key="3">
    <source>
        <dbReference type="ARBA" id="ARBA00005042"/>
    </source>
</evidence>
<name>F4A038_MAHA5</name>
<feature type="transmembrane region" description="Helical" evidence="18">
    <location>
        <begin position="144"/>
        <end position="163"/>
    </location>
</feature>
<keyword evidence="12 18" id="KW-0472">Membrane</keyword>
<dbReference type="AlphaFoldDB" id="F4A038"/>
<keyword evidence="13" id="KW-0594">Phospholipid biosynthesis</keyword>
<evidence type="ECO:0000256" key="13">
    <source>
        <dbReference type="ARBA" id="ARBA00023209"/>
    </source>
</evidence>
<dbReference type="UniPathway" id="UPA00084">
    <property type="reaction ID" value="UER00503"/>
</dbReference>
<evidence type="ECO:0000256" key="6">
    <source>
        <dbReference type="ARBA" id="ARBA00014944"/>
    </source>
</evidence>
<dbReference type="EC" id="2.7.8.5" evidence="5"/>
<evidence type="ECO:0000256" key="1">
    <source>
        <dbReference type="ARBA" id="ARBA00003973"/>
    </source>
</evidence>
<sequence>MTLPNVLTTFRLGLVGVFLYTFYGLDNNNILYSFLVFTLAELSDVLDGYIARHYNMISDLGKILDPIADKAMLLAMLFALSSVGLIPWIVFIIVLVREGITALGAYILYKNKKVVAYSRWYGKAAAVIFYIAIVAVVFDVPYASVVLTIAVMLNVASLVKYLYDYYKLI</sequence>
<keyword evidence="14" id="KW-1208">Phospholipid metabolism</keyword>
<reference evidence="20" key="1">
    <citation type="submission" date="2010-11" db="EMBL/GenBank/DDBJ databases">
        <title>The complete genome of Mahella australiensis DSM 15567.</title>
        <authorList>
            <consortium name="US DOE Joint Genome Institute (JGI-PGF)"/>
            <person name="Lucas S."/>
            <person name="Copeland A."/>
            <person name="Lapidus A."/>
            <person name="Bruce D."/>
            <person name="Goodwin L."/>
            <person name="Pitluck S."/>
            <person name="Kyrpides N."/>
            <person name="Mavromatis K."/>
            <person name="Pagani I."/>
            <person name="Ivanova N."/>
            <person name="Teshima H."/>
            <person name="Brettin T."/>
            <person name="Detter J.C."/>
            <person name="Han C."/>
            <person name="Tapia R."/>
            <person name="Land M."/>
            <person name="Hauser L."/>
            <person name="Markowitz V."/>
            <person name="Cheng J.-F."/>
            <person name="Hugenholtz P."/>
            <person name="Woyke T."/>
            <person name="Wu D."/>
            <person name="Spring S."/>
            <person name="Pukall R."/>
            <person name="Steenblock K."/>
            <person name="Schneider S."/>
            <person name="Klenk H.-P."/>
            <person name="Eisen J.A."/>
        </authorList>
    </citation>
    <scope>NUCLEOTIDE SEQUENCE [LARGE SCALE GENOMIC DNA]</scope>
    <source>
        <strain evidence="20">DSM 15567 / CIP 107919 / 50-1 BON</strain>
    </source>
</reference>
<dbReference type="InterPro" id="IPR043130">
    <property type="entry name" value="CDP-OH_PTrfase_TM_dom"/>
</dbReference>
<evidence type="ECO:0000256" key="16">
    <source>
        <dbReference type="ARBA" id="ARBA00048586"/>
    </source>
</evidence>
<evidence type="ECO:0000256" key="15">
    <source>
        <dbReference type="ARBA" id="ARBA00033018"/>
    </source>
</evidence>
<feature type="transmembrane region" description="Helical" evidence="18">
    <location>
        <begin position="120"/>
        <end position="138"/>
    </location>
</feature>
<keyword evidence="7" id="KW-0444">Lipid biosynthesis</keyword>
<evidence type="ECO:0000256" key="5">
    <source>
        <dbReference type="ARBA" id="ARBA00013170"/>
    </source>
</evidence>
<evidence type="ECO:0000256" key="10">
    <source>
        <dbReference type="ARBA" id="ARBA00022989"/>
    </source>
</evidence>
<keyword evidence="11" id="KW-0443">Lipid metabolism</keyword>
<evidence type="ECO:0000313" key="19">
    <source>
        <dbReference type="EMBL" id="AEE96872.1"/>
    </source>
</evidence>
<evidence type="ECO:0000256" key="4">
    <source>
        <dbReference type="ARBA" id="ARBA00010441"/>
    </source>
</evidence>
<dbReference type="HOGENOM" id="CLU_051314_6_3_9"/>
<evidence type="ECO:0000313" key="20">
    <source>
        <dbReference type="Proteomes" id="UP000008457"/>
    </source>
</evidence>
<evidence type="ECO:0000256" key="12">
    <source>
        <dbReference type="ARBA" id="ARBA00023136"/>
    </source>
</evidence>
<dbReference type="GO" id="GO:0016020">
    <property type="term" value="C:membrane"/>
    <property type="evidence" value="ECO:0007669"/>
    <property type="project" value="UniProtKB-SubCell"/>
</dbReference>
<dbReference type="PANTHER" id="PTHR14269">
    <property type="entry name" value="CDP-DIACYLGLYCEROL--GLYCEROL-3-PHOSPHATE 3-PHOSPHATIDYLTRANSFERASE-RELATED"/>
    <property type="match status" value="1"/>
</dbReference>
<comment type="catalytic activity">
    <reaction evidence="16">
        <text>a CDP-1,2-diacyl-sn-glycerol + sn-glycerol 3-phosphate = a 1,2-diacyl-sn-glycero-3-phospho-(1'-sn-glycero-3'-phosphate) + CMP + H(+)</text>
        <dbReference type="Rhea" id="RHEA:12593"/>
        <dbReference type="ChEBI" id="CHEBI:15378"/>
        <dbReference type="ChEBI" id="CHEBI:57597"/>
        <dbReference type="ChEBI" id="CHEBI:58332"/>
        <dbReference type="ChEBI" id="CHEBI:60110"/>
        <dbReference type="ChEBI" id="CHEBI:60377"/>
        <dbReference type="EC" id="2.7.8.5"/>
    </reaction>
</comment>
<comment type="function">
    <text evidence="1">This protein catalyzes the committed step to the synthesis of the acidic phospholipids.</text>
</comment>
<proteinExistence type="inferred from homology"/>
<comment type="similarity">
    <text evidence="4 17">Belongs to the CDP-alcohol phosphatidyltransferase class-I family.</text>
</comment>
<evidence type="ECO:0000256" key="2">
    <source>
        <dbReference type="ARBA" id="ARBA00004141"/>
    </source>
</evidence>
<evidence type="ECO:0000256" key="9">
    <source>
        <dbReference type="ARBA" id="ARBA00022692"/>
    </source>
</evidence>
<feature type="transmembrane region" description="Helical" evidence="18">
    <location>
        <begin position="6"/>
        <end position="23"/>
    </location>
</feature>
<evidence type="ECO:0000256" key="8">
    <source>
        <dbReference type="ARBA" id="ARBA00022679"/>
    </source>
</evidence>
<keyword evidence="10 18" id="KW-1133">Transmembrane helix</keyword>
<dbReference type="EMBL" id="CP002360">
    <property type="protein sequence ID" value="AEE96872.1"/>
    <property type="molecule type" value="Genomic_DNA"/>
</dbReference>
<evidence type="ECO:0000256" key="11">
    <source>
        <dbReference type="ARBA" id="ARBA00023098"/>
    </source>
</evidence>
<dbReference type="Gene3D" id="1.20.120.1760">
    <property type="match status" value="1"/>
</dbReference>
<dbReference type="OrthoDB" id="9796672at2"/>
<dbReference type="KEGG" id="mas:Mahau_1691"/>
<dbReference type="PROSITE" id="PS00379">
    <property type="entry name" value="CDP_ALCOHOL_P_TRANSF"/>
    <property type="match status" value="1"/>
</dbReference>
<keyword evidence="8 17" id="KW-0808">Transferase</keyword>
<gene>
    <name evidence="19" type="ordered locus">Mahau_1691</name>
</gene>
<dbReference type="GO" id="GO:0008444">
    <property type="term" value="F:CDP-diacylglycerol-glycerol-3-phosphate 3-phosphatidyltransferase activity"/>
    <property type="evidence" value="ECO:0007669"/>
    <property type="project" value="UniProtKB-EC"/>
</dbReference>
<dbReference type="Proteomes" id="UP000008457">
    <property type="component" value="Chromosome"/>
</dbReference>
<dbReference type="PIRSF" id="PIRSF000847">
    <property type="entry name" value="Phos_ph_gly_syn"/>
    <property type="match status" value="1"/>
</dbReference>
<accession>F4A038</accession>
<evidence type="ECO:0000256" key="14">
    <source>
        <dbReference type="ARBA" id="ARBA00023264"/>
    </source>
</evidence>